<evidence type="ECO:0000313" key="1">
    <source>
        <dbReference type="EMBL" id="KAG2371868.1"/>
    </source>
</evidence>
<gene>
    <name evidence="1" type="ORF">HKW66_Vig0239890</name>
</gene>
<sequence length="175" mass="19044">MVDAGSVLTITPDALISSDNRNLRWVQAMEWSGQKEFGALSSILNNHHVSDIASWGAWWSSTTIVVPPEFSPIAVAKAASERFPNQTSITTLSLSPKPTIASRTYVTTPPRNKSTTSSMSLPPLRSPRSTICVACPFANGAKNLALQEKLSHYLDVVDLHLVKEISLLSSSFFET</sequence>
<reference evidence="1 2" key="1">
    <citation type="submission" date="2020-05" db="EMBL/GenBank/DDBJ databases">
        <title>Vigna angularis (adzuki bean) Var. LongXiaoDou No. 4 denovo assembly.</title>
        <authorList>
            <person name="Xiang H."/>
        </authorList>
    </citation>
    <scope>NUCLEOTIDE SEQUENCE [LARGE SCALE GENOMIC DNA]</scope>
    <source>
        <tissue evidence="1">Leaf</tissue>
    </source>
</reference>
<name>A0A8T0JGH4_PHAAN</name>
<accession>A0A8T0JGH4</accession>
<evidence type="ECO:0000313" key="2">
    <source>
        <dbReference type="Proteomes" id="UP000743370"/>
    </source>
</evidence>
<proteinExistence type="predicted"/>
<comment type="caution">
    <text evidence="1">The sequence shown here is derived from an EMBL/GenBank/DDBJ whole genome shotgun (WGS) entry which is preliminary data.</text>
</comment>
<organism evidence="1 2">
    <name type="scientific">Phaseolus angularis</name>
    <name type="common">Azuki bean</name>
    <name type="synonym">Vigna angularis</name>
    <dbReference type="NCBI Taxonomy" id="3914"/>
    <lineage>
        <taxon>Eukaryota</taxon>
        <taxon>Viridiplantae</taxon>
        <taxon>Streptophyta</taxon>
        <taxon>Embryophyta</taxon>
        <taxon>Tracheophyta</taxon>
        <taxon>Spermatophyta</taxon>
        <taxon>Magnoliopsida</taxon>
        <taxon>eudicotyledons</taxon>
        <taxon>Gunneridae</taxon>
        <taxon>Pentapetalae</taxon>
        <taxon>rosids</taxon>
        <taxon>fabids</taxon>
        <taxon>Fabales</taxon>
        <taxon>Fabaceae</taxon>
        <taxon>Papilionoideae</taxon>
        <taxon>50 kb inversion clade</taxon>
        <taxon>NPAAA clade</taxon>
        <taxon>indigoferoid/millettioid clade</taxon>
        <taxon>Phaseoleae</taxon>
        <taxon>Vigna</taxon>
    </lineage>
</organism>
<dbReference type="EMBL" id="JABFOF010000011">
    <property type="protein sequence ID" value="KAG2371868.1"/>
    <property type="molecule type" value="Genomic_DNA"/>
</dbReference>
<dbReference type="Proteomes" id="UP000743370">
    <property type="component" value="Unassembled WGS sequence"/>
</dbReference>
<dbReference type="AlphaFoldDB" id="A0A8T0JGH4"/>
<protein>
    <submittedName>
        <fullName evidence="1">Vacuolar protein</fullName>
    </submittedName>
</protein>